<organism evidence="1 2">
    <name type="scientific">Novipirellula caenicola</name>
    <dbReference type="NCBI Taxonomy" id="1536901"/>
    <lineage>
        <taxon>Bacteria</taxon>
        <taxon>Pseudomonadati</taxon>
        <taxon>Planctomycetota</taxon>
        <taxon>Planctomycetia</taxon>
        <taxon>Pirellulales</taxon>
        <taxon>Pirellulaceae</taxon>
        <taxon>Novipirellula</taxon>
    </lineage>
</organism>
<sequence>MENCDHFTDWMADYWWIQYGLAAVFRIMAGYNQAVFLIELGLLNVDVQLSSL</sequence>
<name>A0ABP9VKZ9_9BACT</name>
<dbReference type="Proteomes" id="UP001416858">
    <property type="component" value="Unassembled WGS sequence"/>
</dbReference>
<evidence type="ECO:0000313" key="2">
    <source>
        <dbReference type="Proteomes" id="UP001416858"/>
    </source>
</evidence>
<accession>A0ABP9VKZ9</accession>
<comment type="caution">
    <text evidence="1">The sequence shown here is derived from an EMBL/GenBank/DDBJ whole genome shotgun (WGS) entry which is preliminary data.</text>
</comment>
<reference evidence="1 2" key="1">
    <citation type="submission" date="2024-02" db="EMBL/GenBank/DDBJ databases">
        <title>Rhodopirellula caenicola NBRC 110016.</title>
        <authorList>
            <person name="Ichikawa N."/>
            <person name="Katano-Makiyama Y."/>
            <person name="Hidaka K."/>
        </authorList>
    </citation>
    <scope>NUCLEOTIDE SEQUENCE [LARGE SCALE GENOMIC DNA]</scope>
    <source>
        <strain evidence="1 2">NBRC 110016</strain>
    </source>
</reference>
<gene>
    <name evidence="1" type="ORF">Rcae01_01322</name>
</gene>
<dbReference type="EMBL" id="BAABRO010000002">
    <property type="protein sequence ID" value="GAA5505873.1"/>
    <property type="molecule type" value="Genomic_DNA"/>
</dbReference>
<keyword evidence="2" id="KW-1185">Reference proteome</keyword>
<evidence type="ECO:0000313" key="1">
    <source>
        <dbReference type="EMBL" id="GAA5505873.1"/>
    </source>
</evidence>
<proteinExistence type="predicted"/>
<protein>
    <submittedName>
        <fullName evidence="1">Uncharacterized protein</fullName>
    </submittedName>
</protein>